<dbReference type="GO" id="GO:0046785">
    <property type="term" value="P:microtubule polymerization"/>
    <property type="evidence" value="ECO:0007669"/>
    <property type="project" value="InterPro"/>
</dbReference>
<sequence>MAQRRYTVFLILLMLDPRYYIQVAEMSESDLKAKFSEYCEFGKDTISVKNLTRMFTDCDLFNAKFSLNQLEILFAKVKGKGSREINFQDFEALLGNIKLNDAYDYHSDIIRAKIAGCVRPWYSSKNLRREHWDRIDESGNGRGFGGREDVADNSGYGGGYQGAGTYDPKH</sequence>
<reference evidence="4" key="1">
    <citation type="submission" date="2025-08" db="UniProtKB">
        <authorList>
            <consortium name="RefSeq"/>
        </authorList>
    </citation>
    <scope>IDENTIFICATION</scope>
    <source>
        <tissue evidence="4">Gonads</tissue>
    </source>
</reference>
<proteinExistence type="inferred from homology"/>
<dbReference type="GeneID" id="106168382"/>
<evidence type="ECO:0000256" key="2">
    <source>
        <dbReference type="SAM" id="MobiDB-lite"/>
    </source>
</evidence>
<dbReference type="PANTHER" id="PTHR12932">
    <property type="entry name" value="P25 ALPHA-RELATED"/>
    <property type="match status" value="1"/>
</dbReference>
<evidence type="ECO:0000313" key="3">
    <source>
        <dbReference type="Proteomes" id="UP000085678"/>
    </source>
</evidence>
<dbReference type="InterPro" id="IPR008907">
    <property type="entry name" value="TPP/p25"/>
</dbReference>
<dbReference type="Pfam" id="PF05517">
    <property type="entry name" value="p25-alpha"/>
    <property type="match status" value="1"/>
</dbReference>
<dbReference type="KEGG" id="lak:106168382"/>
<evidence type="ECO:0000256" key="1">
    <source>
        <dbReference type="ARBA" id="ARBA00010994"/>
    </source>
</evidence>
<dbReference type="SUPFAM" id="SSF47473">
    <property type="entry name" value="EF-hand"/>
    <property type="match status" value="1"/>
</dbReference>
<dbReference type="Proteomes" id="UP000085678">
    <property type="component" value="Unplaced"/>
</dbReference>
<dbReference type="OrthoDB" id="548799at2759"/>
<dbReference type="FunCoup" id="A0A1S3IXW6">
    <property type="interactions" value="20"/>
</dbReference>
<accession>A0A1S3IXW6</accession>
<dbReference type="InterPro" id="IPR011992">
    <property type="entry name" value="EF-hand-dom_pair"/>
</dbReference>
<keyword evidence="3" id="KW-1185">Reference proteome</keyword>
<dbReference type="GO" id="GO:0015631">
    <property type="term" value="F:tubulin binding"/>
    <property type="evidence" value="ECO:0007669"/>
    <property type="project" value="InterPro"/>
</dbReference>
<dbReference type="GO" id="GO:0032273">
    <property type="term" value="P:positive regulation of protein polymerization"/>
    <property type="evidence" value="ECO:0007669"/>
    <property type="project" value="TreeGrafter"/>
</dbReference>
<feature type="region of interest" description="Disordered" evidence="2">
    <location>
        <begin position="138"/>
        <end position="170"/>
    </location>
</feature>
<name>A0A1S3IXW6_LINAN</name>
<dbReference type="RefSeq" id="XP_013402873.1">
    <property type="nucleotide sequence ID" value="XM_013547419.1"/>
</dbReference>
<dbReference type="InParanoid" id="A0A1S3IXW6"/>
<protein>
    <submittedName>
        <fullName evidence="4">Tubulin polymerization-promoting protein family member 2</fullName>
    </submittedName>
</protein>
<organism evidence="3 4">
    <name type="scientific">Lingula anatina</name>
    <name type="common">Brachiopod</name>
    <name type="synonym">Lingula unguis</name>
    <dbReference type="NCBI Taxonomy" id="7574"/>
    <lineage>
        <taxon>Eukaryota</taxon>
        <taxon>Metazoa</taxon>
        <taxon>Spiralia</taxon>
        <taxon>Lophotrochozoa</taxon>
        <taxon>Brachiopoda</taxon>
        <taxon>Linguliformea</taxon>
        <taxon>Lingulata</taxon>
        <taxon>Lingulida</taxon>
        <taxon>Linguloidea</taxon>
        <taxon>Lingulidae</taxon>
        <taxon>Lingula</taxon>
    </lineage>
</organism>
<dbReference type="PANTHER" id="PTHR12932:SF9">
    <property type="entry name" value="TUBULIN POLYMERIZATION-PROMOTING PROTEIN HOMOLOG"/>
    <property type="match status" value="1"/>
</dbReference>
<comment type="similarity">
    <text evidence="1">Belongs to the TPPP family.</text>
</comment>
<feature type="compositionally biased region" description="Basic and acidic residues" evidence="2">
    <location>
        <begin position="138"/>
        <end position="150"/>
    </location>
</feature>
<gene>
    <name evidence="4" type="primary">LOC106168382</name>
</gene>
<dbReference type="Gene3D" id="1.10.238.10">
    <property type="entry name" value="EF-hand"/>
    <property type="match status" value="1"/>
</dbReference>
<dbReference type="AlphaFoldDB" id="A0A1S3IXW6"/>
<evidence type="ECO:0000313" key="4">
    <source>
        <dbReference type="RefSeq" id="XP_013402873.1"/>
    </source>
</evidence>
<dbReference type="GO" id="GO:0001578">
    <property type="term" value="P:microtubule bundle formation"/>
    <property type="evidence" value="ECO:0007669"/>
    <property type="project" value="TreeGrafter"/>
</dbReference>
<dbReference type="GO" id="GO:0005874">
    <property type="term" value="C:microtubule"/>
    <property type="evidence" value="ECO:0007669"/>
    <property type="project" value="TreeGrafter"/>
</dbReference>